<dbReference type="PANTHER" id="PTHR47685">
    <property type="entry name" value="MAGNESIUM TRANSPORT PROTEIN CORA"/>
    <property type="match status" value="1"/>
</dbReference>
<dbReference type="SUPFAM" id="SSF158791">
    <property type="entry name" value="MgtE N-terminal domain-like"/>
    <property type="match status" value="1"/>
</dbReference>
<dbReference type="EMBL" id="FLQX01000102">
    <property type="protein sequence ID" value="SBT05791.1"/>
    <property type="molecule type" value="Genomic_DNA"/>
</dbReference>
<proteinExistence type="inferred from homology"/>
<feature type="transmembrane region" description="Helical" evidence="6">
    <location>
        <begin position="427"/>
        <end position="448"/>
    </location>
</feature>
<keyword evidence="8" id="KW-1185">Reference proteome</keyword>
<gene>
    <name evidence="7" type="ORF">ACCAA_270056</name>
</gene>
<dbReference type="GO" id="GO:0015099">
    <property type="term" value="F:nickel cation transmembrane transporter activity"/>
    <property type="evidence" value="ECO:0007669"/>
    <property type="project" value="TreeGrafter"/>
</dbReference>
<dbReference type="GO" id="GO:0015095">
    <property type="term" value="F:magnesium ion transmembrane transporter activity"/>
    <property type="evidence" value="ECO:0007669"/>
    <property type="project" value="TreeGrafter"/>
</dbReference>
<comment type="subcellular location">
    <subcellularLocation>
        <location evidence="1">Membrane</location>
        <topology evidence="1">Multi-pass membrane protein</topology>
    </subcellularLocation>
</comment>
<dbReference type="Proteomes" id="UP000199169">
    <property type="component" value="Unassembled WGS sequence"/>
</dbReference>
<keyword evidence="3 6" id="KW-0812">Transmembrane</keyword>
<organism evidence="7 8">
    <name type="scientific">Candidatus Accumulibacter aalborgensis</name>
    <dbReference type="NCBI Taxonomy" id="1860102"/>
    <lineage>
        <taxon>Bacteria</taxon>
        <taxon>Pseudomonadati</taxon>
        <taxon>Pseudomonadota</taxon>
        <taxon>Betaproteobacteria</taxon>
        <taxon>Candidatus Accumulibacter</taxon>
    </lineage>
</organism>
<evidence type="ECO:0000256" key="5">
    <source>
        <dbReference type="ARBA" id="ARBA00023136"/>
    </source>
</evidence>
<comment type="similarity">
    <text evidence="2">Belongs to the CorA metal ion transporter (MIT) (TC 1.A.35) family.</text>
</comment>
<dbReference type="AlphaFoldDB" id="A0A1A8XM94"/>
<evidence type="ECO:0000256" key="3">
    <source>
        <dbReference type="ARBA" id="ARBA00022692"/>
    </source>
</evidence>
<evidence type="ECO:0000313" key="7">
    <source>
        <dbReference type="EMBL" id="SBT05791.1"/>
    </source>
</evidence>
<keyword evidence="4 6" id="KW-1133">Transmembrane helix</keyword>
<name>A0A1A8XM94_9PROT</name>
<feature type="transmembrane region" description="Helical" evidence="6">
    <location>
        <begin position="390"/>
        <end position="407"/>
    </location>
</feature>
<dbReference type="SUPFAM" id="SSF144083">
    <property type="entry name" value="Magnesium transport protein CorA, transmembrane region"/>
    <property type="match status" value="1"/>
</dbReference>
<dbReference type="PANTHER" id="PTHR47685:SF1">
    <property type="entry name" value="MAGNESIUM TRANSPORT PROTEIN CORA"/>
    <property type="match status" value="1"/>
</dbReference>
<dbReference type="STRING" id="1860102.ACCAA_270056"/>
<dbReference type="Pfam" id="PF01544">
    <property type="entry name" value="CorA"/>
    <property type="match status" value="1"/>
</dbReference>
<dbReference type="InterPro" id="IPR045863">
    <property type="entry name" value="CorA_TM1_TM2"/>
</dbReference>
<dbReference type="GO" id="GO:0016020">
    <property type="term" value="C:membrane"/>
    <property type="evidence" value="ECO:0007669"/>
    <property type="project" value="UniProtKB-SubCell"/>
</dbReference>
<protein>
    <submittedName>
        <fullName evidence="7">Mg2 transporter protein CorA family protein</fullName>
    </submittedName>
</protein>
<evidence type="ECO:0000256" key="4">
    <source>
        <dbReference type="ARBA" id="ARBA00022989"/>
    </source>
</evidence>
<accession>A0A1A8XM94</accession>
<dbReference type="GO" id="GO:0015087">
    <property type="term" value="F:cobalt ion transmembrane transporter activity"/>
    <property type="evidence" value="ECO:0007669"/>
    <property type="project" value="TreeGrafter"/>
</dbReference>
<dbReference type="InterPro" id="IPR045861">
    <property type="entry name" value="CorA_cytoplasmic_dom"/>
</dbReference>
<evidence type="ECO:0000256" key="6">
    <source>
        <dbReference type="SAM" id="Phobius"/>
    </source>
</evidence>
<sequence>MSEEKNKLTTPETLQQGIADVHLSEVRSLLSLQKRVEELVAPLVREQGTPSLDEASLEIHEQYRRELRQKLKLMPPKEIAYILEALDVNERLVVWDEVKEGADPILALLPDEVLEELIDDSHYRNEKTVVNAFELRDGRLRQFTVSSPDDLKGVSPIWVDLIAPTKKIRGWIGSMYDVEIPDPASLTDLEASARFYVEDDGEVHLHSDFLLDTRDESRNVPVALILHNEILFTVRSEELPVFRLQRARARTRPGYVTDGKDVLLDLYAADVEYSANSLEDVYAELDKVGTKVLRSNITDKEATEILAAIAEAEDINGRTRRSVLDTRRALSFLLRGKLLSDAQHADVREILRDIESLDGHTAFLFNKINFLMDATDSAININQNKNLKRLTVLSVVFMPINMAAGIGGMSEFSDMAKALEIPMTTAYAGFMVGMLALAGGTYAGLRFFENRKQRITRQASGRVF</sequence>
<evidence type="ECO:0000256" key="2">
    <source>
        <dbReference type="ARBA" id="ARBA00009765"/>
    </source>
</evidence>
<dbReference type="InterPro" id="IPR050829">
    <property type="entry name" value="CorA_MIT"/>
</dbReference>
<evidence type="ECO:0000313" key="8">
    <source>
        <dbReference type="Proteomes" id="UP000199169"/>
    </source>
</evidence>
<dbReference type="InterPro" id="IPR002523">
    <property type="entry name" value="MgTranspt_CorA/ZnTranspt_ZntB"/>
</dbReference>
<dbReference type="RefSeq" id="WP_186406781.1">
    <property type="nucleotide sequence ID" value="NZ_FLQX01000102.1"/>
</dbReference>
<dbReference type="SUPFAM" id="SSF143865">
    <property type="entry name" value="CorA soluble domain-like"/>
    <property type="match status" value="1"/>
</dbReference>
<reference evidence="7 8" key="1">
    <citation type="submission" date="2016-06" db="EMBL/GenBank/DDBJ databases">
        <authorList>
            <person name="Kjaerup R.B."/>
            <person name="Dalgaard T.S."/>
            <person name="Juul-Madsen H.R."/>
        </authorList>
    </citation>
    <scope>NUCLEOTIDE SEQUENCE [LARGE SCALE GENOMIC DNA]</scope>
    <source>
        <strain evidence="7">3</strain>
    </source>
</reference>
<dbReference type="Gene3D" id="1.20.58.340">
    <property type="entry name" value="Magnesium transport protein CorA, transmembrane region"/>
    <property type="match status" value="1"/>
</dbReference>
<keyword evidence="5 6" id="KW-0472">Membrane</keyword>
<evidence type="ECO:0000256" key="1">
    <source>
        <dbReference type="ARBA" id="ARBA00004141"/>
    </source>
</evidence>